<dbReference type="RefSeq" id="WP_128227540.1">
    <property type="nucleotide sequence ID" value="NZ_SACR01000002.1"/>
</dbReference>
<comment type="caution">
    <text evidence="2">The sequence shown here is derived from an EMBL/GenBank/DDBJ whole genome shotgun (WGS) entry which is preliminary data.</text>
</comment>
<evidence type="ECO:0000313" key="2">
    <source>
        <dbReference type="EMBL" id="RVU47071.1"/>
    </source>
</evidence>
<organism evidence="2 3">
    <name type="scientific">Rubrivivax rivuli</name>
    <dbReference type="NCBI Taxonomy" id="1862385"/>
    <lineage>
        <taxon>Bacteria</taxon>
        <taxon>Pseudomonadati</taxon>
        <taxon>Pseudomonadota</taxon>
        <taxon>Betaproteobacteria</taxon>
        <taxon>Burkholderiales</taxon>
        <taxon>Sphaerotilaceae</taxon>
        <taxon>Rubrivivax</taxon>
    </lineage>
</organism>
<keyword evidence="3" id="KW-1185">Reference proteome</keyword>
<keyword evidence="1" id="KW-0175">Coiled coil</keyword>
<evidence type="ECO:0000256" key="1">
    <source>
        <dbReference type="SAM" id="Coils"/>
    </source>
</evidence>
<gene>
    <name evidence="2" type="ORF">EOE66_04705</name>
</gene>
<accession>A0A437RJV9</accession>
<proteinExistence type="predicted"/>
<dbReference type="AlphaFoldDB" id="A0A437RJV9"/>
<dbReference type="Proteomes" id="UP000285575">
    <property type="component" value="Unassembled WGS sequence"/>
</dbReference>
<feature type="coiled-coil region" evidence="1">
    <location>
        <begin position="131"/>
        <end position="161"/>
    </location>
</feature>
<protein>
    <submittedName>
        <fullName evidence="2">Uncharacterized protein</fullName>
    </submittedName>
</protein>
<name>A0A437RJV9_9BURK</name>
<dbReference type="OrthoDB" id="9157137at2"/>
<dbReference type="EMBL" id="SACR01000002">
    <property type="protein sequence ID" value="RVU47071.1"/>
    <property type="molecule type" value="Genomic_DNA"/>
</dbReference>
<evidence type="ECO:0000313" key="3">
    <source>
        <dbReference type="Proteomes" id="UP000285575"/>
    </source>
</evidence>
<reference evidence="2 3" key="1">
    <citation type="submission" date="2019-01" db="EMBL/GenBank/DDBJ databases">
        <authorList>
            <person name="Chen W.-M."/>
        </authorList>
    </citation>
    <scope>NUCLEOTIDE SEQUENCE [LARGE SCALE GENOMIC DNA]</scope>
    <source>
        <strain evidence="2 3">KYPY4</strain>
    </source>
</reference>
<sequence>MSELTGFDLLRRREHLESTAASLLGRMLFEYSRLDMAAGLCAVWVDEGRLLKELTPRVQAMSFHKKLEFIDAAVDRNIKKSKPSYRNYKLWLNRANTVRVVRNELVHGRWGVEAASEHVVNVIGLPTSEDQREVRYRLEDLEAILAELKDLQIVLYKLREQRPL</sequence>